<evidence type="ECO:0000313" key="1">
    <source>
        <dbReference type="EMBL" id="NDY86023.1"/>
    </source>
</evidence>
<gene>
    <name evidence="1" type="ORF">G3M51_07815</name>
</gene>
<comment type="caution">
    <text evidence="1">The sequence shown here is derived from an EMBL/GenBank/DDBJ whole genome shotgun (WGS) entry which is preliminary data.</text>
</comment>
<dbReference type="AlphaFoldDB" id="A0A6D0XZ88"/>
<dbReference type="EMBL" id="JAAGRX010000010">
    <property type="protein sequence ID" value="NDY86023.1"/>
    <property type="molecule type" value="Genomic_DNA"/>
</dbReference>
<name>A0A6D0XZ88_ECOLX</name>
<dbReference type="GO" id="GO:0016740">
    <property type="term" value="F:transferase activity"/>
    <property type="evidence" value="ECO:0007669"/>
    <property type="project" value="UniProtKB-KW"/>
</dbReference>
<proteinExistence type="predicted"/>
<reference evidence="1" key="1">
    <citation type="submission" date="2020-02" db="EMBL/GenBank/DDBJ databases">
        <title>Draft Genome Sequences of Tetracycline- Resistances Shiga Toxin Producing Escherichia coli Food and Clinical Sources.</title>
        <authorList>
            <person name="Alotaibi K."/>
            <person name="Khan A."/>
        </authorList>
    </citation>
    <scope>NUCLEOTIDE SEQUENCE</scope>
    <source>
        <strain evidence="1">EC16</strain>
    </source>
</reference>
<feature type="non-terminal residue" evidence="1">
    <location>
        <position position="1"/>
    </location>
</feature>
<organism evidence="1">
    <name type="scientific">Escherichia coli</name>
    <dbReference type="NCBI Taxonomy" id="562"/>
    <lineage>
        <taxon>Bacteria</taxon>
        <taxon>Pseudomonadati</taxon>
        <taxon>Pseudomonadota</taxon>
        <taxon>Gammaproteobacteria</taxon>
        <taxon>Enterobacterales</taxon>
        <taxon>Enterobacteriaceae</taxon>
        <taxon>Escherichia</taxon>
    </lineage>
</organism>
<keyword evidence="1" id="KW-0808">Transferase</keyword>
<sequence length="22" mass="2545">RDLLVEKFKDSKVETFIGTFTA</sequence>
<protein>
    <submittedName>
        <fullName evidence="1">Transferase</fullName>
    </submittedName>
</protein>
<accession>A0A6D0XZ88</accession>